<proteinExistence type="predicted"/>
<protein>
    <submittedName>
        <fullName evidence="2">Epimerase</fullName>
    </submittedName>
</protein>
<evidence type="ECO:0000313" key="2">
    <source>
        <dbReference type="EMBL" id="ALC83501.1"/>
    </source>
</evidence>
<name>A0A0M5JF92_9BACI</name>
<dbReference type="RefSeq" id="WP_053605352.1">
    <property type="nucleotide sequence ID" value="NZ_CP012600.1"/>
</dbReference>
<dbReference type="SUPFAM" id="SSF51735">
    <property type="entry name" value="NAD(P)-binding Rossmann-fold domains"/>
    <property type="match status" value="1"/>
</dbReference>
<evidence type="ECO:0000259" key="1">
    <source>
        <dbReference type="Pfam" id="PF05368"/>
    </source>
</evidence>
<dbReference type="EMBL" id="CP012600">
    <property type="protein sequence ID" value="ALC83501.1"/>
    <property type="molecule type" value="Genomic_DNA"/>
</dbReference>
<organism evidence="2 3">
    <name type="scientific">Bacillus gobiensis</name>
    <dbReference type="NCBI Taxonomy" id="1441095"/>
    <lineage>
        <taxon>Bacteria</taxon>
        <taxon>Bacillati</taxon>
        <taxon>Bacillota</taxon>
        <taxon>Bacilli</taxon>
        <taxon>Bacillales</taxon>
        <taxon>Bacillaceae</taxon>
        <taxon>Bacillus</taxon>
    </lineage>
</organism>
<dbReference type="AlphaFoldDB" id="A0A0M5JF92"/>
<dbReference type="InterPro" id="IPR036291">
    <property type="entry name" value="NAD(P)-bd_dom_sf"/>
</dbReference>
<dbReference type="Proteomes" id="UP000067625">
    <property type="component" value="Chromosome"/>
</dbReference>
<dbReference type="PATRIC" id="fig|1441095.3.peg.4346"/>
<sequence length="302" mass="34051">MYVITGATGRTGSIVANYLLDKGQTVRVIGRNLERLTPFVRKGAEPFVSEPTDEARLIEAFSGAEAVYVMLQPNYIITSNDFPAYQKSVISAITSTLEQAEVKNVVSLSSWGADKEKDTGPVTGLHLLEQRLNQIEQLNVLHLRSGYFMENLLSQIKNIIFHNVARGPFLPDVQFPMIATRDIGRIAGEAMLKRNYQGQQIRELHGSCDLSMSEAVKLIGKAFDKPNLNYIQTTEEEARKEMRMNGYSEHIIGLVLETTRALNTKHIRMLEQRTFENTSSTSFETFINEVFIPQYEKEAAQI</sequence>
<accession>A0A0M5JF92</accession>
<evidence type="ECO:0000313" key="3">
    <source>
        <dbReference type="Proteomes" id="UP000067625"/>
    </source>
</evidence>
<reference evidence="3" key="1">
    <citation type="submission" date="2015-08" db="EMBL/GenBank/DDBJ databases">
        <title>Genome sequencing project for genomic taxonomy and phylogenomics of Bacillus-like bacteria.</title>
        <authorList>
            <person name="Liu B."/>
            <person name="Wang J."/>
            <person name="Zhu Y."/>
            <person name="Liu G."/>
            <person name="Chen Q."/>
            <person name="Chen Z."/>
            <person name="Lan J."/>
            <person name="Che J."/>
            <person name="Ge C."/>
            <person name="Shi H."/>
            <person name="Pan Z."/>
            <person name="Liu X."/>
        </authorList>
    </citation>
    <scope>NUCLEOTIDE SEQUENCE [LARGE SCALE GENOMIC DNA]</scope>
    <source>
        <strain evidence="3">FJAT-4402</strain>
    </source>
</reference>
<feature type="domain" description="NmrA-like" evidence="1">
    <location>
        <begin position="3"/>
        <end position="253"/>
    </location>
</feature>
<dbReference type="PANTHER" id="PTHR43162:SF1">
    <property type="entry name" value="PRESTALK A DIFFERENTIATION PROTEIN A"/>
    <property type="match status" value="1"/>
</dbReference>
<dbReference type="Gene3D" id="3.40.50.720">
    <property type="entry name" value="NAD(P)-binding Rossmann-like Domain"/>
    <property type="match status" value="1"/>
</dbReference>
<dbReference type="InterPro" id="IPR051604">
    <property type="entry name" value="Ergot_Alk_Oxidoreductase"/>
</dbReference>
<dbReference type="STRING" id="1441095.AM592_19645"/>
<reference evidence="2 3" key="2">
    <citation type="journal article" date="2016" name="Int. J. Syst. Evol. Microbiol.">
        <title>Bacillus gobiensis sp. nov., isolated from a soil sample.</title>
        <authorList>
            <person name="Liu B."/>
            <person name="Liu G.H."/>
            <person name="Cetin S."/>
            <person name="Schumann P."/>
            <person name="Pan Z.Z."/>
            <person name="Chen Q.Q."/>
        </authorList>
    </citation>
    <scope>NUCLEOTIDE SEQUENCE [LARGE SCALE GENOMIC DNA]</scope>
    <source>
        <strain evidence="2 3">FJAT-4402</strain>
    </source>
</reference>
<dbReference type="PANTHER" id="PTHR43162">
    <property type="match status" value="1"/>
</dbReference>
<dbReference type="Pfam" id="PF05368">
    <property type="entry name" value="NmrA"/>
    <property type="match status" value="1"/>
</dbReference>
<gene>
    <name evidence="2" type="ORF">AM592_19645</name>
</gene>
<dbReference type="Gene3D" id="3.90.25.10">
    <property type="entry name" value="UDP-galactose 4-epimerase, domain 1"/>
    <property type="match status" value="1"/>
</dbReference>
<dbReference type="OrthoDB" id="7352262at2"/>
<dbReference type="InterPro" id="IPR008030">
    <property type="entry name" value="NmrA-like"/>
</dbReference>
<keyword evidence="3" id="KW-1185">Reference proteome</keyword>